<evidence type="ECO:0000313" key="2">
    <source>
        <dbReference type="Proteomes" id="UP001061991"/>
    </source>
</evidence>
<reference evidence="1" key="1">
    <citation type="submission" date="2022-09" db="EMBL/GenBank/DDBJ databases">
        <title>Interaction between co-microsymbionts with complementary sets of symbiotic genes in legume-rhizobium systems.</title>
        <authorList>
            <person name="Safronova V."/>
            <person name="Sazanova A."/>
            <person name="Afonin A."/>
            <person name="Chirak E."/>
        </authorList>
    </citation>
    <scope>NUCLEOTIDE SEQUENCE</scope>
    <source>
        <strain evidence="1">A18/3m</strain>
    </source>
</reference>
<gene>
    <name evidence="1" type="ORF">N8E88_20325</name>
</gene>
<keyword evidence="2" id="KW-1185">Reference proteome</keyword>
<proteinExistence type="predicted"/>
<evidence type="ECO:0000313" key="1">
    <source>
        <dbReference type="EMBL" id="UXN62335.1"/>
    </source>
</evidence>
<sequence>MSENLSINDLARISRMSPSHFIRAFTLTFGMPPHQYLVNLRLKMAEKQLIETKLPISDIAFQTGFSSQSHLTNTMKRFKQLTPGKIRSAS</sequence>
<dbReference type="EMBL" id="CP104973">
    <property type="protein sequence ID" value="UXN62335.1"/>
    <property type="molecule type" value="Genomic_DNA"/>
</dbReference>
<organism evidence="1 2">
    <name type="scientific">Phyllobacterium zundukense</name>
    <dbReference type="NCBI Taxonomy" id="1867719"/>
    <lineage>
        <taxon>Bacteria</taxon>
        <taxon>Pseudomonadati</taxon>
        <taxon>Pseudomonadota</taxon>
        <taxon>Alphaproteobacteria</taxon>
        <taxon>Hyphomicrobiales</taxon>
        <taxon>Phyllobacteriaceae</taxon>
        <taxon>Phyllobacterium</taxon>
    </lineage>
</organism>
<name>A0ACD4D9I6_9HYPH</name>
<protein>
    <submittedName>
        <fullName evidence="1">AraC family transcriptional regulator</fullName>
    </submittedName>
</protein>
<dbReference type="Proteomes" id="UP001061991">
    <property type="component" value="Chromosome"/>
</dbReference>
<accession>A0ACD4D9I6</accession>